<name>A0A8S5S093_9CAUD</name>
<organism evidence="1">
    <name type="scientific">Podoviridae sp. ct8Lf7</name>
    <dbReference type="NCBI Taxonomy" id="2827723"/>
    <lineage>
        <taxon>Viruses</taxon>
        <taxon>Duplodnaviria</taxon>
        <taxon>Heunggongvirae</taxon>
        <taxon>Uroviricota</taxon>
        <taxon>Caudoviricetes</taxon>
    </lineage>
</organism>
<reference evidence="1" key="1">
    <citation type="journal article" date="2021" name="Proc. Natl. Acad. Sci. U.S.A.">
        <title>A Catalog of Tens of Thousands of Viruses from Human Metagenomes Reveals Hidden Associations with Chronic Diseases.</title>
        <authorList>
            <person name="Tisza M.J."/>
            <person name="Buck C.B."/>
        </authorList>
    </citation>
    <scope>NUCLEOTIDE SEQUENCE</scope>
    <source>
        <strain evidence="1">Ct8Lf7</strain>
    </source>
</reference>
<protein>
    <submittedName>
        <fullName evidence="1">Uncharacterized protein</fullName>
    </submittedName>
</protein>
<sequence length="67" mass="7817">MNDKLPVNIQSKYTQNMPNYFDIRDACTDKTKPFCVIWKKAGKNGEQSRGTVAVIPVEYFYELLRKN</sequence>
<dbReference type="EMBL" id="BK032511">
    <property type="protein sequence ID" value="DAF44406.1"/>
    <property type="molecule type" value="Genomic_DNA"/>
</dbReference>
<proteinExistence type="predicted"/>
<evidence type="ECO:0000313" key="1">
    <source>
        <dbReference type="EMBL" id="DAF44406.1"/>
    </source>
</evidence>
<accession>A0A8S5S093</accession>